<proteinExistence type="predicted"/>
<dbReference type="HOGENOM" id="CLU_137297_0_0_0"/>
<accession>E8V458</accession>
<dbReference type="KEGG" id="tsa:AciPR4_1742"/>
<name>E8V458_TERSS</name>
<evidence type="ECO:0000313" key="3">
    <source>
        <dbReference type="Proteomes" id="UP000006844"/>
    </source>
</evidence>
<dbReference type="EMBL" id="CP002467">
    <property type="protein sequence ID" value="ADV82549.1"/>
    <property type="molecule type" value="Genomic_DNA"/>
</dbReference>
<evidence type="ECO:0000313" key="2">
    <source>
        <dbReference type="EMBL" id="ADV82549.1"/>
    </source>
</evidence>
<reference evidence="2 3" key="1">
    <citation type="journal article" date="2012" name="Stand. Genomic Sci.">
        <title>Complete genome sequence of Terriglobus saanensis type strain SP1PR4(T), an Acidobacteria from tundra soil.</title>
        <authorList>
            <person name="Rawat S.R."/>
            <person name="Mannisto M.K."/>
            <person name="Starovoytov V."/>
            <person name="Goodwin L."/>
            <person name="Nolan M."/>
            <person name="Hauser L."/>
            <person name="Land M."/>
            <person name="Davenport K.W."/>
            <person name="Woyke T."/>
            <person name="Haggblom M.M."/>
        </authorList>
    </citation>
    <scope>NUCLEOTIDE SEQUENCE</scope>
    <source>
        <strain evidence="3">ATCC BAA-1853 / DSM 23119 / SP1PR4</strain>
    </source>
</reference>
<dbReference type="eggNOG" id="ENOG5033J8U">
    <property type="taxonomic scope" value="Bacteria"/>
</dbReference>
<dbReference type="AlphaFoldDB" id="E8V458"/>
<gene>
    <name evidence="2" type="ordered locus">AciPR4_1742</name>
</gene>
<keyword evidence="1" id="KW-0472">Membrane</keyword>
<feature type="transmembrane region" description="Helical" evidence="1">
    <location>
        <begin position="12"/>
        <end position="32"/>
    </location>
</feature>
<sequence>MLNFPRGHSGLGLMLLRITASGLLVAVACNNLSRGDASVLSVSIMILAIFLALGLFTVAASSLAAVISMTLPFLLHQETLAASTVTVSVCVALALLGAGAYSVDARLFGQRRVVWPNH</sequence>
<keyword evidence="1" id="KW-1133">Transmembrane helix</keyword>
<dbReference type="PROSITE" id="PS51257">
    <property type="entry name" value="PROKAR_LIPOPROTEIN"/>
    <property type="match status" value="1"/>
</dbReference>
<feature type="transmembrane region" description="Helical" evidence="1">
    <location>
        <begin position="44"/>
        <end position="74"/>
    </location>
</feature>
<evidence type="ECO:0000256" key="1">
    <source>
        <dbReference type="SAM" id="Phobius"/>
    </source>
</evidence>
<dbReference type="Proteomes" id="UP000006844">
    <property type="component" value="Chromosome"/>
</dbReference>
<feature type="transmembrane region" description="Helical" evidence="1">
    <location>
        <begin position="80"/>
        <end position="103"/>
    </location>
</feature>
<keyword evidence="3" id="KW-1185">Reference proteome</keyword>
<protein>
    <submittedName>
        <fullName evidence="2">Uncharacterized protein</fullName>
    </submittedName>
</protein>
<keyword evidence="1" id="KW-0812">Transmembrane</keyword>
<organism evidence="2 3">
    <name type="scientific">Terriglobus saanensis (strain ATCC BAA-1853 / DSM 23119 / SP1PR4)</name>
    <dbReference type="NCBI Taxonomy" id="401053"/>
    <lineage>
        <taxon>Bacteria</taxon>
        <taxon>Pseudomonadati</taxon>
        <taxon>Acidobacteriota</taxon>
        <taxon>Terriglobia</taxon>
        <taxon>Terriglobales</taxon>
        <taxon>Acidobacteriaceae</taxon>
        <taxon>Terriglobus</taxon>
    </lineage>
</organism>